<keyword evidence="2" id="KW-1185">Reference proteome</keyword>
<comment type="caution">
    <text evidence="1">The sequence shown here is derived from an EMBL/GenBank/DDBJ whole genome shotgun (WGS) entry which is preliminary data.</text>
</comment>
<gene>
    <name evidence="1" type="primary">RF55_16596</name>
    <name evidence="1" type="ORF">TNIN_99741</name>
</gene>
<evidence type="ECO:0000313" key="2">
    <source>
        <dbReference type="Proteomes" id="UP000886998"/>
    </source>
</evidence>
<protein>
    <submittedName>
        <fullName evidence="1">Dna-mediated transposase</fullName>
    </submittedName>
</protein>
<organism evidence="1 2">
    <name type="scientific">Trichonephila inaurata madagascariensis</name>
    <dbReference type="NCBI Taxonomy" id="2747483"/>
    <lineage>
        <taxon>Eukaryota</taxon>
        <taxon>Metazoa</taxon>
        <taxon>Ecdysozoa</taxon>
        <taxon>Arthropoda</taxon>
        <taxon>Chelicerata</taxon>
        <taxon>Arachnida</taxon>
        <taxon>Araneae</taxon>
        <taxon>Araneomorphae</taxon>
        <taxon>Entelegynae</taxon>
        <taxon>Araneoidea</taxon>
        <taxon>Nephilidae</taxon>
        <taxon>Trichonephila</taxon>
        <taxon>Trichonephila inaurata</taxon>
    </lineage>
</organism>
<name>A0A8X7CEK4_9ARAC</name>
<dbReference type="OrthoDB" id="8197165at2759"/>
<reference evidence="1" key="1">
    <citation type="submission" date="2020-08" db="EMBL/GenBank/DDBJ databases">
        <title>Multicomponent nature underlies the extraordinary mechanical properties of spider dragline silk.</title>
        <authorList>
            <person name="Kono N."/>
            <person name="Nakamura H."/>
            <person name="Mori M."/>
            <person name="Yoshida Y."/>
            <person name="Ohtoshi R."/>
            <person name="Malay A.D."/>
            <person name="Moran D.A.P."/>
            <person name="Tomita M."/>
            <person name="Numata K."/>
            <person name="Arakawa K."/>
        </authorList>
    </citation>
    <scope>NUCLEOTIDE SEQUENCE</scope>
</reference>
<evidence type="ECO:0000313" key="1">
    <source>
        <dbReference type="EMBL" id="GFY66303.1"/>
    </source>
</evidence>
<dbReference type="AlphaFoldDB" id="A0A8X7CEK4"/>
<proteinExistence type="predicted"/>
<dbReference type="EMBL" id="BMAV01015954">
    <property type="protein sequence ID" value="GFY66303.1"/>
    <property type="molecule type" value="Genomic_DNA"/>
</dbReference>
<sequence>STLKIIRECKATVKRERVRPLLASASKQELAFATRLLMQAAGERDAALTVKQVTTCSPRRATRLKKSLARQSELAKNPLTKPWLFMLSIKKWSVRRVDRPVVDAHKKEVQEKFRRQMGLLVDAPKPGLGTTNNGYTARAFFRNPLIASSITGIDEMLIRKLHVVLTTTACGHEIDAQKFKEFCLAATEVYVALYLWYNMPQSLHKVLIHGGLLVHDSILPIGQMSEEAIEARNKDSKYLYEHHSHKFNRKQSIEDMIQMLLVSSDPYITQA</sequence>
<feature type="non-terminal residue" evidence="1">
    <location>
        <position position="1"/>
    </location>
</feature>
<accession>A0A8X7CEK4</accession>
<dbReference type="Proteomes" id="UP000886998">
    <property type="component" value="Unassembled WGS sequence"/>
</dbReference>